<dbReference type="PANTHER" id="PTHR30137">
    <property type="entry name" value="LUCIFERASE-LIKE MONOOXYGENASE"/>
    <property type="match status" value="1"/>
</dbReference>
<dbReference type="Pfam" id="PF00296">
    <property type="entry name" value="Bac_luciferase"/>
    <property type="match status" value="1"/>
</dbReference>
<evidence type="ECO:0000313" key="5">
    <source>
        <dbReference type="Proteomes" id="UP000199120"/>
    </source>
</evidence>
<dbReference type="GO" id="GO:0004497">
    <property type="term" value="F:monooxygenase activity"/>
    <property type="evidence" value="ECO:0007669"/>
    <property type="project" value="UniProtKB-KW"/>
</dbReference>
<dbReference type="SUPFAM" id="SSF51679">
    <property type="entry name" value="Bacterial luciferase-like"/>
    <property type="match status" value="1"/>
</dbReference>
<keyword evidence="2 4" id="KW-0503">Monooxygenase</keyword>
<protein>
    <submittedName>
        <fullName evidence="4">Flavin-dependent oxidoreductase, luciferase family (Includes alkanesulfonate monooxygenase SsuD and methylene tetrahydromethanopterin reductase)</fullName>
    </submittedName>
</protein>
<gene>
    <name evidence="4" type="ORF">SAMN05192542_101174</name>
</gene>
<proteinExistence type="predicted"/>
<evidence type="ECO:0000256" key="1">
    <source>
        <dbReference type="ARBA" id="ARBA00023002"/>
    </source>
</evidence>
<dbReference type="InterPro" id="IPR036661">
    <property type="entry name" value="Luciferase-like_sf"/>
</dbReference>
<dbReference type="EMBL" id="FOAJ01000001">
    <property type="protein sequence ID" value="SEK21177.1"/>
    <property type="molecule type" value="Genomic_DNA"/>
</dbReference>
<dbReference type="Gene3D" id="3.20.20.30">
    <property type="entry name" value="Luciferase-like domain"/>
    <property type="match status" value="1"/>
</dbReference>
<sequence length="328" mass="35390">MSDLLQRYGVFLNVENPDDDARDALRQTVRTGGAVEQMGFHDVWVAEHHNSPFAIGSALTVLLAQIAACTSTIRLGTGASLLALNDPLRVAEDIASLDLLSGGRIEFGVARGGPFPAQYRSAGIASADAARERMHEALALIRRLWTEPQTRFDGRFFHCEDVAVYPRPLQRPVPVWLASLSGDSPRIAAEHGYGLMATPSADLGQVAEQVAAERARRGAFPFAIARFFHCDDDSRRAIEHGVAAVRAYPRLMGVQFPPGRLPPMFAPDAPEAVILANAIIGDPGQCVARAKQLGERLGPHRLLLKPATHDANEARASLARFARAAGLT</sequence>
<keyword evidence="1" id="KW-0560">Oxidoreductase</keyword>
<feature type="domain" description="Luciferase-like" evidence="3">
    <location>
        <begin position="8"/>
        <end position="298"/>
    </location>
</feature>
<dbReference type="CDD" id="cd01097">
    <property type="entry name" value="Tetrahydromethanopterin_reductase"/>
    <property type="match status" value="1"/>
</dbReference>
<dbReference type="Proteomes" id="UP000199120">
    <property type="component" value="Unassembled WGS sequence"/>
</dbReference>
<reference evidence="5" key="1">
    <citation type="submission" date="2016-10" db="EMBL/GenBank/DDBJ databases">
        <authorList>
            <person name="Varghese N."/>
            <person name="Submissions S."/>
        </authorList>
    </citation>
    <scope>NUCLEOTIDE SEQUENCE [LARGE SCALE GENOMIC DNA]</scope>
    <source>
        <strain evidence="5">LMG 26416</strain>
    </source>
</reference>
<dbReference type="GO" id="GO:0005829">
    <property type="term" value="C:cytosol"/>
    <property type="evidence" value="ECO:0007669"/>
    <property type="project" value="TreeGrafter"/>
</dbReference>
<evidence type="ECO:0000313" key="4">
    <source>
        <dbReference type="EMBL" id="SEK21177.1"/>
    </source>
</evidence>
<dbReference type="GO" id="GO:0016705">
    <property type="term" value="F:oxidoreductase activity, acting on paired donors, with incorporation or reduction of molecular oxygen"/>
    <property type="evidence" value="ECO:0007669"/>
    <property type="project" value="InterPro"/>
</dbReference>
<dbReference type="AlphaFoldDB" id="A0A1H7F708"/>
<dbReference type="InterPro" id="IPR011251">
    <property type="entry name" value="Luciferase-like_dom"/>
</dbReference>
<evidence type="ECO:0000259" key="3">
    <source>
        <dbReference type="Pfam" id="PF00296"/>
    </source>
</evidence>
<dbReference type="OrthoDB" id="7055978at2"/>
<dbReference type="PANTHER" id="PTHR30137:SF8">
    <property type="entry name" value="BLR5498 PROTEIN"/>
    <property type="match status" value="1"/>
</dbReference>
<accession>A0A1H7F708</accession>
<keyword evidence="5" id="KW-1185">Reference proteome</keyword>
<evidence type="ECO:0000256" key="2">
    <source>
        <dbReference type="ARBA" id="ARBA00023033"/>
    </source>
</evidence>
<dbReference type="RefSeq" id="WP_090552758.1">
    <property type="nucleotide sequence ID" value="NZ_FNSR01000003.1"/>
</dbReference>
<organism evidence="4 5">
    <name type="scientific">Paraburkholderia caballeronis</name>
    <dbReference type="NCBI Taxonomy" id="416943"/>
    <lineage>
        <taxon>Bacteria</taxon>
        <taxon>Pseudomonadati</taxon>
        <taxon>Pseudomonadota</taxon>
        <taxon>Betaproteobacteria</taxon>
        <taxon>Burkholderiales</taxon>
        <taxon>Burkholderiaceae</taxon>
        <taxon>Paraburkholderia</taxon>
    </lineage>
</organism>
<dbReference type="STRING" id="416943.SAMN05445871_6092"/>
<name>A0A1H7F708_9BURK</name>
<dbReference type="InterPro" id="IPR050766">
    <property type="entry name" value="Bact_Lucif_Oxidored"/>
</dbReference>